<dbReference type="InterPro" id="IPR017943">
    <property type="entry name" value="Bactericidal_perm-incr_a/b_dom"/>
</dbReference>
<evidence type="ECO:0000313" key="5">
    <source>
        <dbReference type="Proteomes" id="UP000825935"/>
    </source>
</evidence>
<accession>A0A8T2VCI6</accession>
<feature type="chain" id="PRO_5035758052" evidence="1">
    <location>
        <begin position="19"/>
        <end position="584"/>
    </location>
</feature>
<proteinExistence type="predicted"/>
<evidence type="ECO:0000259" key="2">
    <source>
        <dbReference type="SMART" id="SM00328"/>
    </source>
</evidence>
<dbReference type="SMART" id="SM00328">
    <property type="entry name" value="BPI1"/>
    <property type="match status" value="1"/>
</dbReference>
<feature type="domain" description="Lipid-binding serum glycoprotein C-terminal" evidence="3">
    <location>
        <begin position="373"/>
        <end position="571"/>
    </location>
</feature>
<dbReference type="Gene3D" id="3.15.10.10">
    <property type="entry name" value="Bactericidal permeability-increasing protein, domain 1"/>
    <property type="match status" value="1"/>
</dbReference>
<dbReference type="Pfam" id="PF01273">
    <property type="entry name" value="LBP_BPI_CETP"/>
    <property type="match status" value="1"/>
</dbReference>
<evidence type="ECO:0000256" key="1">
    <source>
        <dbReference type="SAM" id="SignalP"/>
    </source>
</evidence>
<dbReference type="OMA" id="WKARKRF"/>
<dbReference type="SMART" id="SM00329">
    <property type="entry name" value="BPI2"/>
    <property type="match status" value="1"/>
</dbReference>
<sequence length="584" mass="64212">MTLLLVFLLLGLLCGTSTEVFSVDRVEVSSERFRGLFVSTEPELTASATQYDNDGESSGRSGSLRKEGKLIRNSQQVSPDMFISLLRLPHGPFTSSDGDLSFQTPNFAPRDVKSLRGKDTDDVPAIWITLAQRGLDYVKDVLLTEVLESVVPIQLPDITKKSRVPFVGEVTALLSNITLVHAEVPLSTIALGELGLCVQASDVVANLTLRWQYDYHNIWLPAPVTDSGGAYVNVLGMQAGISVSIQQHMGTIWMDVLQSGTYIDTVQVQLNGGSSWLYQWLVDSLEEWMRTTIEEQLNEQIQQCIQNLNSFLLQTPQQVHVDDVSELNFTVVTEPIVNPTSLSIGIKGEFISTRLSKFGPQHSLELPSGLVCDGDATMVTIALSESILKDGAAIYYNADFLNWLVDQSPVQALLNTTKWKFLIPQLYQKYPNKEIKLQFEVSNPPNVSLTLDGIDVYVTAKMIIGVADNNTNIEAACISIALSGSGIADINGNNITGHLVLNNLCLDLEWSSVGAIHLKLVEVFLRTLVKDFLLPFLNVSLKRGFPLPVIPSMKLKNSAVNYGNGFLLVCSDIEYVKGYPGNLN</sequence>
<protein>
    <submittedName>
        <fullName evidence="4">Uncharacterized protein</fullName>
    </submittedName>
</protein>
<gene>
    <name evidence="4" type="ORF">KP509_01G043500</name>
</gene>
<dbReference type="SUPFAM" id="SSF55394">
    <property type="entry name" value="Bactericidal permeability-increasing protein, BPI"/>
    <property type="match status" value="2"/>
</dbReference>
<feature type="signal peptide" evidence="1">
    <location>
        <begin position="1"/>
        <end position="18"/>
    </location>
</feature>
<dbReference type="Proteomes" id="UP000825935">
    <property type="component" value="Chromosome 1"/>
</dbReference>
<evidence type="ECO:0000259" key="3">
    <source>
        <dbReference type="SMART" id="SM00329"/>
    </source>
</evidence>
<dbReference type="Gene3D" id="3.15.20.10">
    <property type="entry name" value="Bactericidal permeability-increasing protein, domain 2"/>
    <property type="match status" value="1"/>
</dbReference>
<organism evidence="4 5">
    <name type="scientific">Ceratopteris richardii</name>
    <name type="common">Triangle waterfern</name>
    <dbReference type="NCBI Taxonomy" id="49495"/>
    <lineage>
        <taxon>Eukaryota</taxon>
        <taxon>Viridiplantae</taxon>
        <taxon>Streptophyta</taxon>
        <taxon>Embryophyta</taxon>
        <taxon>Tracheophyta</taxon>
        <taxon>Polypodiopsida</taxon>
        <taxon>Polypodiidae</taxon>
        <taxon>Polypodiales</taxon>
        <taxon>Pteridineae</taxon>
        <taxon>Pteridaceae</taxon>
        <taxon>Parkerioideae</taxon>
        <taxon>Ceratopteris</taxon>
    </lineage>
</organism>
<dbReference type="EMBL" id="CM035406">
    <property type="protein sequence ID" value="KAH7446181.1"/>
    <property type="molecule type" value="Genomic_DNA"/>
</dbReference>
<dbReference type="OrthoDB" id="10255543at2759"/>
<dbReference type="PANTHER" id="PTHR46801">
    <property type="entry name" value="OS06G0309200 PROTEIN"/>
    <property type="match status" value="1"/>
</dbReference>
<dbReference type="PANTHER" id="PTHR46801:SF2">
    <property type="entry name" value="LIPOPOLYSACCHARIDE-BINDING PROTEIN"/>
    <property type="match status" value="1"/>
</dbReference>
<comment type="caution">
    <text evidence="4">The sequence shown here is derived from an EMBL/GenBank/DDBJ whole genome shotgun (WGS) entry which is preliminary data.</text>
</comment>
<name>A0A8T2VCI6_CERRI</name>
<reference evidence="4" key="1">
    <citation type="submission" date="2021-08" db="EMBL/GenBank/DDBJ databases">
        <title>WGS assembly of Ceratopteris richardii.</title>
        <authorList>
            <person name="Marchant D.B."/>
            <person name="Chen G."/>
            <person name="Jenkins J."/>
            <person name="Shu S."/>
            <person name="Leebens-Mack J."/>
            <person name="Grimwood J."/>
            <person name="Schmutz J."/>
            <person name="Soltis P."/>
            <person name="Soltis D."/>
            <person name="Chen Z.-H."/>
        </authorList>
    </citation>
    <scope>NUCLEOTIDE SEQUENCE</scope>
    <source>
        <strain evidence="4">Whitten #5841</strain>
        <tissue evidence="4">Leaf</tissue>
    </source>
</reference>
<keyword evidence="5" id="KW-1185">Reference proteome</keyword>
<evidence type="ECO:0000313" key="4">
    <source>
        <dbReference type="EMBL" id="KAH7446181.1"/>
    </source>
</evidence>
<dbReference type="GO" id="GO:0008289">
    <property type="term" value="F:lipid binding"/>
    <property type="evidence" value="ECO:0007669"/>
    <property type="project" value="InterPro"/>
</dbReference>
<dbReference type="Pfam" id="PF02886">
    <property type="entry name" value="LBP_BPI_CETP_C"/>
    <property type="match status" value="1"/>
</dbReference>
<dbReference type="InterPro" id="IPR017942">
    <property type="entry name" value="Lipid-bd_serum_glycop_N"/>
</dbReference>
<dbReference type="InterPro" id="IPR045897">
    <property type="entry name" value="BPI/LBP_pln"/>
</dbReference>
<keyword evidence="1" id="KW-0732">Signal</keyword>
<dbReference type="AlphaFoldDB" id="A0A8T2VCI6"/>
<dbReference type="InterPro" id="IPR001124">
    <property type="entry name" value="Lipid-bd_serum_glycop_C"/>
</dbReference>
<feature type="domain" description="Lipid-binding serum glycoprotein N-terminal" evidence="2">
    <location>
        <begin position="130"/>
        <end position="355"/>
    </location>
</feature>